<evidence type="ECO:0000256" key="2">
    <source>
        <dbReference type="ARBA" id="ARBA00007405"/>
    </source>
</evidence>
<dbReference type="PATRIC" id="fig|1619025.3.peg.322"/>
<dbReference type="GO" id="GO:0031419">
    <property type="term" value="F:cobalamin binding"/>
    <property type="evidence" value="ECO:0007669"/>
    <property type="project" value="UniProtKB-KW"/>
</dbReference>
<evidence type="ECO:0000259" key="16">
    <source>
        <dbReference type="Pfam" id="PF12637"/>
    </source>
</evidence>
<dbReference type="NCBIfam" id="TIGR02504">
    <property type="entry name" value="NrdJ_Z"/>
    <property type="match status" value="1"/>
</dbReference>
<feature type="domain" description="Ribonucleotide reductase large subunit C-terminal" evidence="14">
    <location>
        <begin position="169"/>
        <end position="715"/>
    </location>
</feature>
<evidence type="ECO:0000259" key="14">
    <source>
        <dbReference type="Pfam" id="PF02867"/>
    </source>
</evidence>
<dbReference type="InterPro" id="IPR013344">
    <property type="entry name" value="RNR_NrdJ/NrdZ"/>
</dbReference>
<dbReference type="EC" id="1.17.4.1" evidence="3 13"/>
<name>A0A0G1NDS0_9BACT</name>
<evidence type="ECO:0000259" key="15">
    <source>
        <dbReference type="Pfam" id="PF08471"/>
    </source>
</evidence>
<evidence type="ECO:0000256" key="8">
    <source>
        <dbReference type="ARBA" id="ARBA00023002"/>
    </source>
</evidence>
<evidence type="ECO:0000256" key="6">
    <source>
        <dbReference type="ARBA" id="ARBA00022634"/>
    </source>
</evidence>
<comment type="catalytic activity">
    <reaction evidence="12 13">
        <text>a 2'-deoxyribonucleoside 5'-diphosphate + [thioredoxin]-disulfide + H2O = a ribonucleoside 5'-diphosphate + [thioredoxin]-dithiol</text>
        <dbReference type="Rhea" id="RHEA:23252"/>
        <dbReference type="Rhea" id="RHEA-COMP:10698"/>
        <dbReference type="Rhea" id="RHEA-COMP:10700"/>
        <dbReference type="ChEBI" id="CHEBI:15377"/>
        <dbReference type="ChEBI" id="CHEBI:29950"/>
        <dbReference type="ChEBI" id="CHEBI:50058"/>
        <dbReference type="ChEBI" id="CHEBI:57930"/>
        <dbReference type="ChEBI" id="CHEBI:73316"/>
        <dbReference type="EC" id="1.17.4.1"/>
    </reaction>
</comment>
<keyword evidence="9" id="KW-1015">Disulfide bond</keyword>
<evidence type="ECO:0000256" key="4">
    <source>
        <dbReference type="ARBA" id="ARBA00014409"/>
    </source>
</evidence>
<dbReference type="GO" id="GO:0071897">
    <property type="term" value="P:DNA biosynthetic process"/>
    <property type="evidence" value="ECO:0007669"/>
    <property type="project" value="UniProtKB-KW"/>
</dbReference>
<dbReference type="Pfam" id="PF02867">
    <property type="entry name" value="Ribonuc_red_lgC"/>
    <property type="match status" value="1"/>
</dbReference>
<evidence type="ECO:0000256" key="13">
    <source>
        <dbReference type="RuleBase" id="RU364064"/>
    </source>
</evidence>
<dbReference type="Pfam" id="PF08471">
    <property type="entry name" value="Ribonuc_red_2_N"/>
    <property type="match status" value="1"/>
</dbReference>
<dbReference type="Pfam" id="PF12637">
    <property type="entry name" value="TSCPD"/>
    <property type="match status" value="1"/>
</dbReference>
<organism evidence="17 18">
    <name type="scientific">Candidatus Yanofskybacteria bacterium GW2011_GWA2_44_9</name>
    <dbReference type="NCBI Taxonomy" id="1619025"/>
    <lineage>
        <taxon>Bacteria</taxon>
        <taxon>Candidatus Yanofskyibacteriota</taxon>
    </lineage>
</organism>
<dbReference type="GO" id="GO:0000166">
    <property type="term" value="F:nucleotide binding"/>
    <property type="evidence" value="ECO:0007669"/>
    <property type="project" value="UniProtKB-KW"/>
</dbReference>
<reference evidence="17 18" key="1">
    <citation type="journal article" date="2015" name="Nature">
        <title>rRNA introns, odd ribosomes, and small enigmatic genomes across a large radiation of phyla.</title>
        <authorList>
            <person name="Brown C.T."/>
            <person name="Hug L.A."/>
            <person name="Thomas B.C."/>
            <person name="Sharon I."/>
            <person name="Castelle C.J."/>
            <person name="Singh A."/>
            <person name="Wilkins M.J."/>
            <person name="Williams K.H."/>
            <person name="Banfield J.F."/>
        </authorList>
    </citation>
    <scope>NUCLEOTIDE SEQUENCE [LARGE SCALE GENOMIC DNA]</scope>
</reference>
<dbReference type="EMBL" id="LCJR01000008">
    <property type="protein sequence ID" value="KKT82349.1"/>
    <property type="molecule type" value="Genomic_DNA"/>
</dbReference>
<keyword evidence="7 13" id="KW-0547">Nucleotide-binding</keyword>
<evidence type="ECO:0000256" key="1">
    <source>
        <dbReference type="ARBA" id="ARBA00001922"/>
    </source>
</evidence>
<dbReference type="InterPro" id="IPR000788">
    <property type="entry name" value="RNR_lg_C"/>
</dbReference>
<dbReference type="PANTHER" id="PTHR43371:SF1">
    <property type="entry name" value="RIBONUCLEOSIDE-DIPHOSPHATE REDUCTASE"/>
    <property type="match status" value="1"/>
</dbReference>
<evidence type="ECO:0000256" key="12">
    <source>
        <dbReference type="ARBA" id="ARBA00047754"/>
    </source>
</evidence>
<keyword evidence="6 13" id="KW-0237">DNA synthesis</keyword>
<comment type="cofactor">
    <cofactor evidence="1 13">
        <name>adenosylcob(III)alamin</name>
        <dbReference type="ChEBI" id="CHEBI:18408"/>
    </cofactor>
</comment>
<accession>A0A0G1NDS0</accession>
<dbReference type="InterPro" id="IPR024434">
    <property type="entry name" value="TSCPD_dom"/>
</dbReference>
<dbReference type="Proteomes" id="UP000034032">
    <property type="component" value="Unassembled WGS sequence"/>
</dbReference>
<evidence type="ECO:0000313" key="17">
    <source>
        <dbReference type="EMBL" id="KKT82349.1"/>
    </source>
</evidence>
<protein>
    <recommendedName>
        <fullName evidence="4 13">Vitamin B12-dependent ribonucleotide reductase</fullName>
        <ecNumber evidence="3 13">1.17.4.1</ecNumber>
    </recommendedName>
</protein>
<comment type="caution">
    <text evidence="17">The sequence shown here is derived from an EMBL/GenBank/DDBJ whole genome shotgun (WGS) entry which is preliminary data.</text>
</comment>
<dbReference type="CDD" id="cd02888">
    <property type="entry name" value="RNR_II_dimer"/>
    <property type="match status" value="1"/>
</dbReference>
<dbReference type="InterPro" id="IPR050862">
    <property type="entry name" value="RdRp_reductase_class-2"/>
</dbReference>
<evidence type="ECO:0000256" key="3">
    <source>
        <dbReference type="ARBA" id="ARBA00012274"/>
    </source>
</evidence>
<evidence type="ECO:0000256" key="5">
    <source>
        <dbReference type="ARBA" id="ARBA00022628"/>
    </source>
</evidence>
<keyword evidence="8 13" id="KW-0560">Oxidoreductase</keyword>
<evidence type="ECO:0000256" key="9">
    <source>
        <dbReference type="ARBA" id="ARBA00023157"/>
    </source>
</evidence>
<evidence type="ECO:0000256" key="10">
    <source>
        <dbReference type="ARBA" id="ARBA00023285"/>
    </source>
</evidence>
<comment type="similarity">
    <text evidence="2 13">Belongs to the ribonucleoside diphosphate reductase class-2 family.</text>
</comment>
<dbReference type="GO" id="GO:0004748">
    <property type="term" value="F:ribonucleoside-diphosphate reductase activity, thioredoxin disulfide as acceptor"/>
    <property type="evidence" value="ECO:0007669"/>
    <property type="project" value="UniProtKB-EC"/>
</dbReference>
<keyword evidence="10 13" id="KW-0170">Cobalt</keyword>
<keyword evidence="5 13" id="KW-0846">Cobalamin</keyword>
<comment type="function">
    <text evidence="11 13">Catalyzes the reduction of ribonucleotides to deoxyribonucleotides. May function to provide a pool of deoxyribonucleotide precursors for DNA repair during oxygen limitation and/or for immediate growth after restoration of oxygen.</text>
</comment>
<gene>
    <name evidence="17" type="ORF">UW79_C0008G0013</name>
</gene>
<proteinExistence type="inferred from homology"/>
<sequence>MYRKLNTVEYSDLINNSHAHGNGKDHSLGSRILKSGFIWNSLFSETNPYDQIEWERRTARITKSDGTVVFEQNNVEVPSFWTQTATDIVASKYFRGQFDTPEREYSARQMIDRVALAIGKWGLKDGYFASEEDSLNFTNDLRWILVNQFAAFNSPVWFNVGVYEKPQCSACFILSVEDTMQSILDWYRDEGWIFKYGSGSGTNLSKLRSSREPLSKGGFSSGPVSFMKGADGVANAIRSGGTTRRAAKMVILNVDHPDVKNFIYCKKIIEDMTKALELSGIKDSIEADLFNPYTLLPYQNANNSVRVTDEFMRAVESDGLWQLKGVVNGKIIEELPAREVLNWIADAAWHSADPGMQYDTTINEWHTCPNTGRINASNPCSEYMHLDNSACNLASINLLKLARDNGTFDTDLFRKIVDTMILAQDILVDNSSYPTEKIDQNAKDYRELGLGYANLGSLLMFLGLPYDSDGGRLMAGQITSLMCGEAYRMSALISDIKGPFNGFETNRSPMLGVLSKHLDESEKLYRQSVEHGVYDDYLLSHSRLVWNDALALGKKHGIRNSQVTVLAPTGTIAFLMDCDTTGIEPELALVKYKKLVGGGVLKLVNNQVPTALRRLGYSDDQVKEISDYLLVKETIEGAPHLLQDDLPVFDCSFKAMNGKRSIGHMGHIRMMSAAQPFISGAISKTVNLPNDATVEDVKDVFIQGWKLGLKAIAIYRDGSKSIQPLNTSKDKKDDFTNDAAKPQAKVNLASDINDPVAKPQLVEKVNGYTRVKLPDERPSVTHKFSIGGYESYLTVGLYPDTGKPGETFITTAKEGSTISGLFDTIATLISMCLQSGVPLKTLVKKFKDMRFDPSGFTNNPQVPTAKSVIDYIFRYLGMKYLNPKDREEIFGSAQAYGDSEMVIGESKINSSSETEAEATLAAAETQSQNDYSVGAFHESTAPPCVSCGTMMIKAGSCYSCPNCFATTGVCN</sequence>
<feature type="domain" description="Ribonucleotide reductase class II vitamin B12-dependent N-terminal" evidence="15">
    <location>
        <begin position="56"/>
        <end position="148"/>
    </location>
</feature>
<dbReference type="Gene3D" id="3.20.70.20">
    <property type="match status" value="1"/>
</dbReference>
<dbReference type="GO" id="GO:0050897">
    <property type="term" value="F:cobalt ion binding"/>
    <property type="evidence" value="ECO:0007669"/>
    <property type="project" value="InterPro"/>
</dbReference>
<dbReference type="InterPro" id="IPR013678">
    <property type="entry name" value="RNR_2_N"/>
</dbReference>
<dbReference type="SUPFAM" id="SSF51998">
    <property type="entry name" value="PFL-like glycyl radical enzymes"/>
    <property type="match status" value="1"/>
</dbReference>
<evidence type="ECO:0000313" key="18">
    <source>
        <dbReference type="Proteomes" id="UP000034032"/>
    </source>
</evidence>
<feature type="domain" description="TSCPD" evidence="16">
    <location>
        <begin position="774"/>
        <end position="877"/>
    </location>
</feature>
<dbReference type="PRINTS" id="PR01183">
    <property type="entry name" value="RIBORDTASEM1"/>
</dbReference>
<dbReference type="AlphaFoldDB" id="A0A0G1NDS0"/>
<dbReference type="PANTHER" id="PTHR43371">
    <property type="entry name" value="VITAMIN B12-DEPENDENT RIBONUCLEOTIDE REDUCTASE"/>
    <property type="match status" value="1"/>
</dbReference>
<dbReference type="NCBIfam" id="NF005122">
    <property type="entry name" value="PRK06556.1"/>
    <property type="match status" value="1"/>
</dbReference>
<evidence type="ECO:0000256" key="11">
    <source>
        <dbReference type="ARBA" id="ARBA00025437"/>
    </source>
</evidence>
<evidence type="ECO:0000256" key="7">
    <source>
        <dbReference type="ARBA" id="ARBA00022741"/>
    </source>
</evidence>